<protein>
    <submittedName>
        <fullName evidence="2">Uncharacterized protein</fullName>
    </submittedName>
</protein>
<reference evidence="2 3" key="1">
    <citation type="journal article" date="2019" name="Genome Biol. Evol.">
        <title>Insights into the evolution of the New World diploid cottons (Gossypium, subgenus Houzingenia) based on genome sequencing.</title>
        <authorList>
            <person name="Grover C.E."/>
            <person name="Arick M.A. 2nd"/>
            <person name="Thrash A."/>
            <person name="Conover J.L."/>
            <person name="Sanders W.S."/>
            <person name="Peterson D.G."/>
            <person name="Frelichowski J.E."/>
            <person name="Scheffler J.A."/>
            <person name="Scheffler B.E."/>
            <person name="Wendel J.F."/>
        </authorList>
    </citation>
    <scope>NUCLEOTIDE SEQUENCE [LARGE SCALE GENOMIC DNA]</scope>
    <source>
        <strain evidence="2">27</strain>
        <tissue evidence="2">Leaf</tissue>
    </source>
</reference>
<evidence type="ECO:0000256" key="1">
    <source>
        <dbReference type="SAM" id="Phobius"/>
    </source>
</evidence>
<keyword evidence="3" id="KW-1185">Reference proteome</keyword>
<keyword evidence="1" id="KW-1133">Transmembrane helix</keyword>
<comment type="caution">
    <text evidence="2">The sequence shown here is derived from an EMBL/GenBank/DDBJ whole genome shotgun (WGS) entry which is preliminary data.</text>
</comment>
<dbReference type="Proteomes" id="UP000593561">
    <property type="component" value="Unassembled WGS sequence"/>
</dbReference>
<proteinExistence type="predicted"/>
<dbReference type="EMBL" id="JABFAC010000011">
    <property type="protein sequence ID" value="MBA0629244.1"/>
    <property type="molecule type" value="Genomic_DNA"/>
</dbReference>
<dbReference type="EMBL" id="JABFAC010000011">
    <property type="protein sequence ID" value="MBA0629247.1"/>
    <property type="molecule type" value="Genomic_DNA"/>
</dbReference>
<reference evidence="2" key="2">
    <citation type="submission" date="2020-04" db="EMBL/GenBank/DDBJ databases">
        <authorList>
            <person name="Grover C.E."/>
            <person name="Arick M.A. II"/>
            <person name="Thrash A."/>
            <person name="Conover J.L."/>
            <person name="Sanders W.S."/>
            <person name="Peterson D.G."/>
            <person name="Scheffler J.A."/>
            <person name="Scheffler B.E."/>
            <person name="Wendel J.F."/>
        </authorList>
    </citation>
    <scope>NUCLEOTIDE SEQUENCE</scope>
    <source>
        <strain evidence="2">27</strain>
        <tissue evidence="2">Leaf</tissue>
    </source>
</reference>
<keyword evidence="1" id="KW-0472">Membrane</keyword>
<organism evidence="2 3">
    <name type="scientific">Gossypium davidsonii</name>
    <name type="common">Davidson's cotton</name>
    <name type="synonym">Gossypium klotzschianum subsp. davidsonii</name>
    <dbReference type="NCBI Taxonomy" id="34287"/>
    <lineage>
        <taxon>Eukaryota</taxon>
        <taxon>Viridiplantae</taxon>
        <taxon>Streptophyta</taxon>
        <taxon>Embryophyta</taxon>
        <taxon>Tracheophyta</taxon>
        <taxon>Spermatophyta</taxon>
        <taxon>Magnoliopsida</taxon>
        <taxon>eudicotyledons</taxon>
        <taxon>Gunneridae</taxon>
        <taxon>Pentapetalae</taxon>
        <taxon>rosids</taxon>
        <taxon>malvids</taxon>
        <taxon>Malvales</taxon>
        <taxon>Malvaceae</taxon>
        <taxon>Malvoideae</taxon>
        <taxon>Gossypium</taxon>
    </lineage>
</organism>
<evidence type="ECO:0000313" key="2">
    <source>
        <dbReference type="EMBL" id="MBA0629247.1"/>
    </source>
</evidence>
<name>A0A7J8ST40_GOSDV</name>
<keyword evidence="1" id="KW-0812">Transmembrane</keyword>
<dbReference type="AlphaFoldDB" id="A0A7J8ST40"/>
<gene>
    <name evidence="2" type="ORF">Godav_023833</name>
</gene>
<sequence length="46" mass="5093">MTKPSSYSTVTMMIFLTYSMSKWISTYSDLLLSIGILPIAASLLES</sequence>
<accession>A0A7J8ST40</accession>
<evidence type="ECO:0000313" key="3">
    <source>
        <dbReference type="Proteomes" id="UP000593561"/>
    </source>
</evidence>
<feature type="transmembrane region" description="Helical" evidence="1">
    <location>
        <begin position="20"/>
        <end position="44"/>
    </location>
</feature>